<dbReference type="InterPro" id="IPR000529">
    <property type="entry name" value="Ribosomal_bS6"/>
</dbReference>
<proteinExistence type="inferred from homology"/>
<evidence type="ECO:0000256" key="4">
    <source>
        <dbReference type="ARBA" id="ARBA00035104"/>
    </source>
</evidence>
<accession>A0A832GMH1</accession>
<dbReference type="InterPro" id="IPR035980">
    <property type="entry name" value="Ribosomal_bS6_sf"/>
</dbReference>
<evidence type="ECO:0000256" key="2">
    <source>
        <dbReference type="ARBA" id="ARBA00022980"/>
    </source>
</evidence>
<comment type="function">
    <text evidence="4 6">Binds together with bS18 to 16S ribosomal RNA.</text>
</comment>
<organism evidence="7">
    <name type="scientific">Caldimicrobium thiodismutans</name>
    <dbReference type="NCBI Taxonomy" id="1653476"/>
    <lineage>
        <taxon>Bacteria</taxon>
        <taxon>Pseudomonadati</taxon>
        <taxon>Thermodesulfobacteriota</taxon>
        <taxon>Thermodesulfobacteria</taxon>
        <taxon>Thermodesulfobacteriales</taxon>
        <taxon>Thermodesulfobacteriaceae</taxon>
        <taxon>Caldimicrobium</taxon>
    </lineage>
</organism>
<dbReference type="GO" id="GO:0005737">
    <property type="term" value="C:cytoplasm"/>
    <property type="evidence" value="ECO:0007669"/>
    <property type="project" value="UniProtKB-ARBA"/>
</dbReference>
<evidence type="ECO:0000256" key="6">
    <source>
        <dbReference type="HAMAP-Rule" id="MF_00360"/>
    </source>
</evidence>
<dbReference type="GO" id="GO:0006412">
    <property type="term" value="P:translation"/>
    <property type="evidence" value="ECO:0007669"/>
    <property type="project" value="UniProtKB-UniRule"/>
</dbReference>
<evidence type="ECO:0000256" key="1">
    <source>
        <dbReference type="ARBA" id="ARBA00009512"/>
    </source>
</evidence>
<keyword evidence="3 6" id="KW-0687">Ribonucleoprotein</keyword>
<gene>
    <name evidence="6 7" type="primary">rpsF</name>
    <name evidence="7" type="ORF">ENT73_06720</name>
</gene>
<keyword evidence="6" id="KW-0699">rRNA-binding</keyword>
<reference evidence="7" key="1">
    <citation type="journal article" date="2020" name="mSystems">
        <title>Genome- and Community-Level Interaction Insights into Carbon Utilization and Element Cycling Functions of Hydrothermarchaeota in Hydrothermal Sediment.</title>
        <authorList>
            <person name="Zhou Z."/>
            <person name="Liu Y."/>
            <person name="Xu W."/>
            <person name="Pan J."/>
            <person name="Luo Z.H."/>
            <person name="Li M."/>
        </authorList>
    </citation>
    <scope>NUCLEOTIDE SEQUENCE [LARGE SCALE GENOMIC DNA]</scope>
    <source>
        <strain evidence="7">SpSt-605</strain>
    </source>
</reference>
<evidence type="ECO:0000313" key="7">
    <source>
        <dbReference type="EMBL" id="HGV55753.1"/>
    </source>
</evidence>
<dbReference type="CDD" id="cd00473">
    <property type="entry name" value="bS6"/>
    <property type="match status" value="1"/>
</dbReference>
<dbReference type="GO" id="GO:0005840">
    <property type="term" value="C:ribosome"/>
    <property type="evidence" value="ECO:0007669"/>
    <property type="project" value="UniProtKB-KW"/>
</dbReference>
<dbReference type="GO" id="GO:0070181">
    <property type="term" value="F:small ribosomal subunit rRNA binding"/>
    <property type="evidence" value="ECO:0007669"/>
    <property type="project" value="TreeGrafter"/>
</dbReference>
<dbReference type="PANTHER" id="PTHR21011">
    <property type="entry name" value="MITOCHONDRIAL 28S RIBOSOMAL PROTEIN S6"/>
    <property type="match status" value="1"/>
</dbReference>
<dbReference type="Pfam" id="PF01250">
    <property type="entry name" value="Ribosomal_S6"/>
    <property type="match status" value="1"/>
</dbReference>
<dbReference type="GO" id="GO:1990904">
    <property type="term" value="C:ribonucleoprotein complex"/>
    <property type="evidence" value="ECO:0007669"/>
    <property type="project" value="UniProtKB-KW"/>
</dbReference>
<protein>
    <recommendedName>
        <fullName evidence="5 6">Small ribosomal subunit protein bS6</fullName>
    </recommendedName>
</protein>
<dbReference type="NCBIfam" id="TIGR00166">
    <property type="entry name" value="S6"/>
    <property type="match status" value="1"/>
</dbReference>
<comment type="similarity">
    <text evidence="1 6">Belongs to the bacterial ribosomal protein bS6 family.</text>
</comment>
<dbReference type="Gene3D" id="3.30.70.60">
    <property type="match status" value="1"/>
</dbReference>
<comment type="caution">
    <text evidence="7">The sequence shown here is derived from an EMBL/GenBank/DDBJ whole genome shotgun (WGS) entry which is preliminary data.</text>
</comment>
<dbReference type="InterPro" id="IPR020814">
    <property type="entry name" value="Ribosomal_S6_plastid/chlpt"/>
</dbReference>
<evidence type="ECO:0000256" key="5">
    <source>
        <dbReference type="ARBA" id="ARBA00035294"/>
    </source>
</evidence>
<sequence>MFEFPKAKRFRKWESLFIIHPEKVDEKEVIFEKLKQLIQNKEGDLLKLEEWGLKKLAYPIQKKKQGYYVLAEFYGRADLPQELENFFRIDERIMRFIIIKLEDRFNPSEIQSL</sequence>
<keyword evidence="2 6" id="KW-0689">Ribosomal protein</keyword>
<dbReference type="InterPro" id="IPR014717">
    <property type="entry name" value="Transl_elong_EF1B/ribsomal_bS6"/>
</dbReference>
<dbReference type="AlphaFoldDB" id="A0A832GMH1"/>
<dbReference type="HAMAP" id="MF_00360">
    <property type="entry name" value="Ribosomal_bS6"/>
    <property type="match status" value="1"/>
</dbReference>
<keyword evidence="6" id="KW-0694">RNA-binding</keyword>
<dbReference type="SUPFAM" id="SSF54995">
    <property type="entry name" value="Ribosomal protein S6"/>
    <property type="match status" value="1"/>
</dbReference>
<name>A0A832GMH1_9BACT</name>
<dbReference type="GO" id="GO:0003735">
    <property type="term" value="F:structural constituent of ribosome"/>
    <property type="evidence" value="ECO:0007669"/>
    <property type="project" value="InterPro"/>
</dbReference>
<dbReference type="EMBL" id="DSZU01000119">
    <property type="protein sequence ID" value="HGV55753.1"/>
    <property type="molecule type" value="Genomic_DNA"/>
</dbReference>
<dbReference type="PANTHER" id="PTHR21011:SF1">
    <property type="entry name" value="SMALL RIBOSOMAL SUBUNIT PROTEIN BS6M"/>
    <property type="match status" value="1"/>
</dbReference>
<evidence type="ECO:0000256" key="3">
    <source>
        <dbReference type="ARBA" id="ARBA00023274"/>
    </source>
</evidence>